<proteinExistence type="predicted"/>
<feature type="region of interest" description="Disordered" evidence="1">
    <location>
        <begin position="90"/>
        <end position="120"/>
    </location>
</feature>
<evidence type="ECO:0000313" key="3">
    <source>
        <dbReference type="Proteomes" id="UP000623090"/>
    </source>
</evidence>
<feature type="region of interest" description="Disordered" evidence="1">
    <location>
        <begin position="1"/>
        <end position="27"/>
    </location>
</feature>
<sequence length="120" mass="12568">MAAPRVEHAVAGLPARHADPAAPHDGLARAMAQIEPRAPVHAPDHARLPEQRMATAEPVHLPPSPHESMIAPARMAASYRPRSPDIAEAAWHPTAAPRMGGSSLGTPHVTSLPPPVPVSN</sequence>
<protein>
    <submittedName>
        <fullName evidence="2">Uncharacterized protein</fullName>
    </submittedName>
</protein>
<reference evidence="2 3" key="1">
    <citation type="journal article" date="2020" name="Microorganisms">
        <title>Description of Komagataeibacter melaceti sp. nov. and Komagataeibacter melomenusus sp. nov. Isolated from Apple Cider Vinegar.</title>
        <authorList>
            <person name="Maric L."/>
            <person name="Cleenwerck I."/>
            <person name="Accetto T."/>
            <person name="Vandamme P."/>
            <person name="Trcek J."/>
        </authorList>
    </citation>
    <scope>NUCLEOTIDE SEQUENCE [LARGE SCALE GENOMIC DNA]</scope>
    <source>
        <strain evidence="2 3">AV436</strain>
    </source>
</reference>
<organism evidence="2 3">
    <name type="scientific">Komagataeibacter melomenusus</name>
    <dbReference type="NCBI Taxonomy" id="2766578"/>
    <lineage>
        <taxon>Bacteria</taxon>
        <taxon>Pseudomonadati</taxon>
        <taxon>Pseudomonadota</taxon>
        <taxon>Alphaproteobacteria</taxon>
        <taxon>Acetobacterales</taxon>
        <taxon>Acetobacteraceae</taxon>
        <taxon>Komagataeibacter</taxon>
    </lineage>
</organism>
<dbReference type="Proteomes" id="UP000623090">
    <property type="component" value="Unassembled WGS sequence"/>
</dbReference>
<evidence type="ECO:0000313" key="2">
    <source>
        <dbReference type="EMBL" id="NPC67316.1"/>
    </source>
</evidence>
<accession>A0ABX2AG11</accession>
<dbReference type="EMBL" id="JABJWC010000037">
    <property type="protein sequence ID" value="NPC67316.1"/>
    <property type="molecule type" value="Genomic_DNA"/>
</dbReference>
<evidence type="ECO:0000256" key="1">
    <source>
        <dbReference type="SAM" id="MobiDB-lite"/>
    </source>
</evidence>
<keyword evidence="3" id="KW-1185">Reference proteome</keyword>
<gene>
    <name evidence="2" type="ORF">HNW77_13175</name>
</gene>
<name>A0ABX2AG11_9PROT</name>
<comment type="caution">
    <text evidence="2">The sequence shown here is derived from an EMBL/GenBank/DDBJ whole genome shotgun (WGS) entry which is preliminary data.</text>
</comment>